<reference evidence="3 4" key="1">
    <citation type="journal article" date="2016" name="Nat. Commun.">
        <title>Thousands of microbial genomes shed light on interconnected biogeochemical processes in an aquifer system.</title>
        <authorList>
            <person name="Anantharaman K."/>
            <person name="Brown C.T."/>
            <person name="Hug L.A."/>
            <person name="Sharon I."/>
            <person name="Castelle C.J."/>
            <person name="Probst A.J."/>
            <person name="Thomas B.C."/>
            <person name="Singh A."/>
            <person name="Wilkins M.J."/>
            <person name="Karaoz U."/>
            <person name="Brodie E.L."/>
            <person name="Williams K.H."/>
            <person name="Hubbard S.S."/>
            <person name="Banfield J.F."/>
        </authorList>
    </citation>
    <scope>NUCLEOTIDE SEQUENCE [LARGE SCALE GENOMIC DNA]</scope>
</reference>
<dbReference type="AlphaFoldDB" id="A0A1G2PV68"/>
<feature type="region of interest" description="Disordered" evidence="1">
    <location>
        <begin position="48"/>
        <end position="68"/>
    </location>
</feature>
<keyword evidence="2" id="KW-0472">Membrane</keyword>
<proteinExistence type="predicted"/>
<name>A0A1G2PV68_9BACT</name>
<keyword evidence="2" id="KW-1133">Transmembrane helix</keyword>
<accession>A0A1G2PV68</accession>
<dbReference type="EMBL" id="MHSW01000012">
    <property type="protein sequence ID" value="OHA52193.1"/>
    <property type="molecule type" value="Genomic_DNA"/>
</dbReference>
<evidence type="ECO:0000313" key="3">
    <source>
        <dbReference type="EMBL" id="OHA52193.1"/>
    </source>
</evidence>
<dbReference type="Proteomes" id="UP000176951">
    <property type="component" value="Unassembled WGS sequence"/>
</dbReference>
<evidence type="ECO:0000256" key="1">
    <source>
        <dbReference type="SAM" id="MobiDB-lite"/>
    </source>
</evidence>
<comment type="caution">
    <text evidence="3">The sequence shown here is derived from an EMBL/GenBank/DDBJ whole genome shotgun (WGS) entry which is preliminary data.</text>
</comment>
<organism evidence="3 4">
    <name type="scientific">Candidatus Terrybacteria bacterium RIFCSPLOWO2_01_FULL_40_23</name>
    <dbReference type="NCBI Taxonomy" id="1802366"/>
    <lineage>
        <taxon>Bacteria</taxon>
        <taxon>Candidatus Terryibacteriota</taxon>
    </lineage>
</organism>
<evidence type="ECO:0000313" key="4">
    <source>
        <dbReference type="Proteomes" id="UP000176951"/>
    </source>
</evidence>
<protein>
    <submittedName>
        <fullName evidence="3">Uncharacterized protein</fullName>
    </submittedName>
</protein>
<sequence length="68" mass="7709">MRLTKNKIFIIFAIFSAISTLLMLINSYFYSKKESGYLEEQFEFIDYQGPPPGSIPGEDFQGPTGSHP</sequence>
<gene>
    <name evidence="3" type="ORF">A3A97_04780</name>
</gene>
<evidence type="ECO:0000256" key="2">
    <source>
        <dbReference type="SAM" id="Phobius"/>
    </source>
</evidence>
<keyword evidence="2" id="KW-0812">Transmembrane</keyword>
<feature type="transmembrane region" description="Helical" evidence="2">
    <location>
        <begin position="9"/>
        <end position="30"/>
    </location>
</feature>